<evidence type="ECO:0000256" key="2">
    <source>
        <dbReference type="ARBA" id="ARBA00022475"/>
    </source>
</evidence>
<keyword evidence="6 12" id="KW-0067">ATP-binding</keyword>
<name>A0A379ZPD6_9GAMM</name>
<dbReference type="AlphaFoldDB" id="A0A379ZPD6"/>
<dbReference type="InterPro" id="IPR027417">
    <property type="entry name" value="P-loop_NTPase"/>
</dbReference>
<evidence type="ECO:0000256" key="7">
    <source>
        <dbReference type="ARBA" id="ARBA00022967"/>
    </source>
</evidence>
<sequence>MLKIAIRQQLGQTLLDVDTELPLSGVSAVFGRSGAGKTSLVNILGGLATPDAGEIRLGERWLFHKEKKINLPPERRNAGFVFQDARLFPHYRVRGNLNYGRKDKDSREFDTVVQLLGLEKLLDRFPFTLSGGEKQRVAIGRALLTRPEILLMDEPLASLDLPRKRELLPYLQRLTAELKLPIIYVSHSLDEILQLADQMLVLDKGRCVLSGPLEQVWDSDELRPWLSAHEQSSLLHATVAESHPEYAMTRLQLADGNSLWVNELLPKQDKPIRVRVHSNQVSVCLQVPSGSSIRNILPVTLEEVSRVDSRDYVQLRLRLAGMPLWANITRWALEELALQPGMSLFAQIKGVSLTAADLARSH</sequence>
<dbReference type="NCBIfam" id="NF008355">
    <property type="entry name" value="PRK11144.1"/>
    <property type="match status" value="1"/>
</dbReference>
<evidence type="ECO:0000256" key="6">
    <source>
        <dbReference type="ARBA" id="ARBA00022840"/>
    </source>
</evidence>
<dbReference type="GO" id="GO:0015098">
    <property type="term" value="F:molybdate ion transmembrane transporter activity"/>
    <property type="evidence" value="ECO:0007669"/>
    <property type="project" value="InterPro"/>
</dbReference>
<accession>A0A379ZPD6</accession>
<evidence type="ECO:0000256" key="8">
    <source>
        <dbReference type="ARBA" id="ARBA00023136"/>
    </source>
</evidence>
<dbReference type="GO" id="GO:0016020">
    <property type="term" value="C:membrane"/>
    <property type="evidence" value="ECO:0007669"/>
    <property type="project" value="InterPro"/>
</dbReference>
<dbReference type="SMART" id="SM00382">
    <property type="entry name" value="AAA"/>
    <property type="match status" value="1"/>
</dbReference>
<dbReference type="InterPro" id="IPR003593">
    <property type="entry name" value="AAA+_ATPase"/>
</dbReference>
<keyword evidence="5" id="KW-0547">Nucleotide-binding</keyword>
<reference evidence="12 13" key="1">
    <citation type="submission" date="2018-06" db="EMBL/GenBank/DDBJ databases">
        <authorList>
            <consortium name="Pathogen Informatics"/>
            <person name="Doyle S."/>
        </authorList>
    </citation>
    <scope>NUCLEOTIDE SEQUENCE [LARGE SCALE GENOMIC DNA]</scope>
    <source>
        <strain evidence="12 13">NCTC10738</strain>
    </source>
</reference>
<dbReference type="Gene3D" id="3.40.50.300">
    <property type="entry name" value="P-loop containing nucleotide triphosphate hydrolases"/>
    <property type="match status" value="1"/>
</dbReference>
<dbReference type="InterPro" id="IPR003439">
    <property type="entry name" value="ABC_transporter-like_ATP-bd"/>
</dbReference>
<evidence type="ECO:0000259" key="11">
    <source>
        <dbReference type="PROSITE" id="PS51866"/>
    </source>
</evidence>
<dbReference type="InterPro" id="IPR004606">
    <property type="entry name" value="Mop_domain"/>
</dbReference>
<keyword evidence="7" id="KW-1278">Translocase</keyword>
<dbReference type="GO" id="GO:0140359">
    <property type="term" value="F:ABC-type transporter activity"/>
    <property type="evidence" value="ECO:0007669"/>
    <property type="project" value="InterPro"/>
</dbReference>
<evidence type="ECO:0000256" key="9">
    <source>
        <dbReference type="PROSITE-ProRule" id="PRU01213"/>
    </source>
</evidence>
<dbReference type="PROSITE" id="PS50893">
    <property type="entry name" value="ABC_TRANSPORTER_2"/>
    <property type="match status" value="1"/>
</dbReference>
<evidence type="ECO:0000256" key="4">
    <source>
        <dbReference type="ARBA" id="ARBA00022519"/>
    </source>
</evidence>
<keyword evidence="13" id="KW-1185">Reference proteome</keyword>
<keyword evidence="1" id="KW-0813">Transport</keyword>
<keyword evidence="12" id="KW-0378">Hydrolase</keyword>
<dbReference type="Proteomes" id="UP000254069">
    <property type="component" value="Unassembled WGS sequence"/>
</dbReference>
<dbReference type="InterPro" id="IPR011868">
    <property type="entry name" value="ModC_ABC_ATP-bd"/>
</dbReference>
<evidence type="ECO:0000256" key="1">
    <source>
        <dbReference type="ARBA" id="ARBA00022448"/>
    </source>
</evidence>
<dbReference type="SUPFAM" id="SSF50331">
    <property type="entry name" value="MOP-like"/>
    <property type="match status" value="1"/>
</dbReference>
<dbReference type="RefSeq" id="WP_115389565.1">
    <property type="nucleotide sequence ID" value="NZ_JADZHC010000003.1"/>
</dbReference>
<keyword evidence="4" id="KW-0997">Cell inner membrane</keyword>
<protein>
    <submittedName>
        <fullName evidence="12">Sulfate/thiosulfate import ATP-binding protein CysA</fullName>
        <ecNumber evidence="12">3.6.3.25</ecNumber>
    </submittedName>
</protein>
<dbReference type="NCBIfam" id="TIGR02142">
    <property type="entry name" value="modC_ABC"/>
    <property type="match status" value="1"/>
</dbReference>
<keyword evidence="2" id="KW-1003">Cell membrane</keyword>
<dbReference type="FunFam" id="3.40.50.300:FF:000634">
    <property type="entry name" value="Molybdenum import ATP-binding protein ModC"/>
    <property type="match status" value="1"/>
</dbReference>
<keyword evidence="3 9" id="KW-0500">Molybdenum</keyword>
<dbReference type="EC" id="3.6.3.25" evidence="12"/>
<dbReference type="Pfam" id="PF03459">
    <property type="entry name" value="TOBE"/>
    <property type="match status" value="1"/>
</dbReference>
<evidence type="ECO:0000259" key="10">
    <source>
        <dbReference type="PROSITE" id="PS50893"/>
    </source>
</evidence>
<feature type="domain" description="Mop" evidence="11">
    <location>
        <begin position="290"/>
        <end position="357"/>
    </location>
</feature>
<dbReference type="Pfam" id="PF00005">
    <property type="entry name" value="ABC_tran"/>
    <property type="match status" value="1"/>
</dbReference>
<dbReference type="PROSITE" id="PS00211">
    <property type="entry name" value="ABC_TRANSPORTER_1"/>
    <property type="match status" value="1"/>
</dbReference>
<dbReference type="GO" id="GO:0016887">
    <property type="term" value="F:ATP hydrolysis activity"/>
    <property type="evidence" value="ECO:0007669"/>
    <property type="project" value="InterPro"/>
</dbReference>
<feature type="domain" description="ABC transporter" evidence="10">
    <location>
        <begin position="1"/>
        <end position="229"/>
    </location>
</feature>
<organism evidence="12 13">
    <name type="scientific">Shewanella algae</name>
    <dbReference type="NCBI Taxonomy" id="38313"/>
    <lineage>
        <taxon>Bacteria</taxon>
        <taxon>Pseudomonadati</taxon>
        <taxon>Pseudomonadota</taxon>
        <taxon>Gammaproteobacteria</taxon>
        <taxon>Alteromonadales</taxon>
        <taxon>Shewanellaceae</taxon>
        <taxon>Shewanella</taxon>
    </lineage>
</organism>
<dbReference type="PANTHER" id="PTHR43514:SF4">
    <property type="entry name" value="ABC TRANSPORTER I FAMILY MEMBER 10"/>
    <property type="match status" value="1"/>
</dbReference>
<gene>
    <name evidence="12" type="primary">cysA_2</name>
    <name evidence="12" type="ORF">NCTC10738_01776</name>
</gene>
<dbReference type="EMBL" id="UGYO01000001">
    <property type="protein sequence ID" value="SUI65739.1"/>
    <property type="molecule type" value="Genomic_DNA"/>
</dbReference>
<evidence type="ECO:0000256" key="5">
    <source>
        <dbReference type="ARBA" id="ARBA00022741"/>
    </source>
</evidence>
<dbReference type="SUPFAM" id="SSF52540">
    <property type="entry name" value="P-loop containing nucleoside triphosphate hydrolases"/>
    <property type="match status" value="1"/>
</dbReference>
<evidence type="ECO:0000256" key="3">
    <source>
        <dbReference type="ARBA" id="ARBA00022505"/>
    </source>
</evidence>
<dbReference type="Gene3D" id="2.40.50.100">
    <property type="match status" value="1"/>
</dbReference>
<dbReference type="PANTHER" id="PTHR43514">
    <property type="entry name" value="ABC TRANSPORTER I FAMILY MEMBER 10"/>
    <property type="match status" value="1"/>
</dbReference>
<dbReference type="PROSITE" id="PS51866">
    <property type="entry name" value="MOP"/>
    <property type="match status" value="1"/>
</dbReference>
<evidence type="ECO:0000313" key="12">
    <source>
        <dbReference type="EMBL" id="SUI65739.1"/>
    </source>
</evidence>
<keyword evidence="8" id="KW-0472">Membrane</keyword>
<dbReference type="InterPro" id="IPR050334">
    <property type="entry name" value="Molybdenum_import_ModC"/>
</dbReference>
<dbReference type="GO" id="GO:0005524">
    <property type="term" value="F:ATP binding"/>
    <property type="evidence" value="ECO:0007669"/>
    <property type="project" value="UniProtKB-KW"/>
</dbReference>
<dbReference type="InterPro" id="IPR017871">
    <property type="entry name" value="ABC_transporter-like_CS"/>
</dbReference>
<evidence type="ECO:0000313" key="13">
    <source>
        <dbReference type="Proteomes" id="UP000254069"/>
    </source>
</evidence>
<dbReference type="InterPro" id="IPR005116">
    <property type="entry name" value="Transp-assoc_OB_typ1"/>
</dbReference>
<dbReference type="InterPro" id="IPR008995">
    <property type="entry name" value="Mo/tungstate-bd_C_term_dom"/>
</dbReference>
<proteinExistence type="predicted"/>